<name>A0A6A5SGM0_9PLEO</name>
<dbReference type="InterPro" id="IPR029058">
    <property type="entry name" value="AB_hydrolase_fold"/>
</dbReference>
<dbReference type="Gene3D" id="3.40.50.1820">
    <property type="entry name" value="alpha/beta hydrolase"/>
    <property type="match status" value="1"/>
</dbReference>
<gene>
    <name evidence="3" type="ORF">EJ02DRAFT_409872</name>
</gene>
<dbReference type="OrthoDB" id="408631at2759"/>
<dbReference type="Proteomes" id="UP000800038">
    <property type="component" value="Unassembled WGS sequence"/>
</dbReference>
<feature type="domain" description="Alpha/beta hydrolase fold-3" evidence="2">
    <location>
        <begin position="97"/>
        <end position="311"/>
    </location>
</feature>
<dbReference type="PANTHER" id="PTHR48081">
    <property type="entry name" value="AB HYDROLASE SUPERFAMILY PROTEIN C4A8.06C"/>
    <property type="match status" value="1"/>
</dbReference>
<accession>A0A6A5SGM0</accession>
<organism evidence="3 4">
    <name type="scientific">Clathrospora elynae</name>
    <dbReference type="NCBI Taxonomy" id="706981"/>
    <lineage>
        <taxon>Eukaryota</taxon>
        <taxon>Fungi</taxon>
        <taxon>Dikarya</taxon>
        <taxon>Ascomycota</taxon>
        <taxon>Pezizomycotina</taxon>
        <taxon>Dothideomycetes</taxon>
        <taxon>Pleosporomycetidae</taxon>
        <taxon>Pleosporales</taxon>
        <taxon>Diademaceae</taxon>
        <taxon>Clathrospora</taxon>
    </lineage>
</organism>
<dbReference type="Pfam" id="PF07859">
    <property type="entry name" value="Abhydrolase_3"/>
    <property type="match status" value="1"/>
</dbReference>
<dbReference type="InterPro" id="IPR013094">
    <property type="entry name" value="AB_hydrolase_3"/>
</dbReference>
<dbReference type="GO" id="GO:0016787">
    <property type="term" value="F:hydrolase activity"/>
    <property type="evidence" value="ECO:0007669"/>
    <property type="project" value="UniProtKB-KW"/>
</dbReference>
<evidence type="ECO:0000313" key="3">
    <source>
        <dbReference type="EMBL" id="KAF1938738.1"/>
    </source>
</evidence>
<evidence type="ECO:0000313" key="4">
    <source>
        <dbReference type="Proteomes" id="UP000800038"/>
    </source>
</evidence>
<dbReference type="EMBL" id="ML976097">
    <property type="protein sequence ID" value="KAF1938738.1"/>
    <property type="molecule type" value="Genomic_DNA"/>
</dbReference>
<sequence length="337" mass="37540">MAHLTREEVLNSGEVAPEYRKAFEARPFEITGSGFVEYRASRAAHLERLRHLYPIPGPIPDVIKETMHDVPTHDGATIRVKVYQPVAGPPEGGSPLIMMYHEGGWSLGDLTDEDLNCRMFTRDLGAVCVNVEYRLAPEHKFPIGIHDCWDAVHWAIRKSEMLNATPSRGLIVGGASAGGNIAAVLALLSRDKKLEPPITGQFLSVPALLPDTNVPAHLAHLYESRTKNTHDPILKGLQPGMVEATYEPETKSPLWDPFNHPQGHRGAAKAFFQVSGLDPLRDEAIMYDRVLREAGVLTRFELYGGYGHMFWTNYPELEASGRFVQDTLMGVKWLLEE</sequence>
<evidence type="ECO:0000259" key="2">
    <source>
        <dbReference type="Pfam" id="PF07859"/>
    </source>
</evidence>
<dbReference type="SUPFAM" id="SSF53474">
    <property type="entry name" value="alpha/beta-Hydrolases"/>
    <property type="match status" value="1"/>
</dbReference>
<dbReference type="AlphaFoldDB" id="A0A6A5SGM0"/>
<proteinExistence type="predicted"/>
<keyword evidence="4" id="KW-1185">Reference proteome</keyword>
<protein>
    <submittedName>
        <fullName evidence="3">Alpha/beta-hydrolase</fullName>
    </submittedName>
</protein>
<dbReference type="PANTHER" id="PTHR48081:SF8">
    <property type="entry name" value="ALPHA_BETA HYDROLASE FOLD-3 DOMAIN-CONTAINING PROTEIN-RELATED"/>
    <property type="match status" value="1"/>
</dbReference>
<dbReference type="InterPro" id="IPR050300">
    <property type="entry name" value="GDXG_lipolytic_enzyme"/>
</dbReference>
<keyword evidence="1 3" id="KW-0378">Hydrolase</keyword>
<evidence type="ECO:0000256" key="1">
    <source>
        <dbReference type="ARBA" id="ARBA00022801"/>
    </source>
</evidence>
<reference evidence="3" key="1">
    <citation type="journal article" date="2020" name="Stud. Mycol.">
        <title>101 Dothideomycetes genomes: a test case for predicting lifestyles and emergence of pathogens.</title>
        <authorList>
            <person name="Haridas S."/>
            <person name="Albert R."/>
            <person name="Binder M."/>
            <person name="Bloem J."/>
            <person name="Labutti K."/>
            <person name="Salamov A."/>
            <person name="Andreopoulos B."/>
            <person name="Baker S."/>
            <person name="Barry K."/>
            <person name="Bills G."/>
            <person name="Bluhm B."/>
            <person name="Cannon C."/>
            <person name="Castanera R."/>
            <person name="Culley D."/>
            <person name="Daum C."/>
            <person name="Ezra D."/>
            <person name="Gonzalez J."/>
            <person name="Henrissat B."/>
            <person name="Kuo A."/>
            <person name="Liang C."/>
            <person name="Lipzen A."/>
            <person name="Lutzoni F."/>
            <person name="Magnuson J."/>
            <person name="Mondo S."/>
            <person name="Nolan M."/>
            <person name="Ohm R."/>
            <person name="Pangilinan J."/>
            <person name="Park H.-J."/>
            <person name="Ramirez L."/>
            <person name="Alfaro M."/>
            <person name="Sun H."/>
            <person name="Tritt A."/>
            <person name="Yoshinaga Y."/>
            <person name="Zwiers L.-H."/>
            <person name="Turgeon B."/>
            <person name="Goodwin S."/>
            <person name="Spatafora J."/>
            <person name="Crous P."/>
            <person name="Grigoriev I."/>
        </authorList>
    </citation>
    <scope>NUCLEOTIDE SEQUENCE</scope>
    <source>
        <strain evidence="3">CBS 161.51</strain>
    </source>
</reference>